<comment type="similarity">
    <text evidence="2">Belongs to the DsbD family.</text>
</comment>
<evidence type="ECO:0000256" key="3">
    <source>
        <dbReference type="ARBA" id="ARBA00022692"/>
    </source>
</evidence>
<dbReference type="InterPro" id="IPR051790">
    <property type="entry name" value="Cytochrome_c-biogenesis_DsbD"/>
</dbReference>
<dbReference type="GeneID" id="3702587"/>
<organism evidence="8 9">
    <name type="scientific">Natronomonas pharaonis (strain ATCC 35678 / DSM 2160 / CIP 103997 / JCM 8858 / NBRC 14720 / NCIMB 2260 / Gabara)</name>
    <name type="common">Halobacterium pharaonis</name>
    <dbReference type="NCBI Taxonomy" id="348780"/>
    <lineage>
        <taxon>Archaea</taxon>
        <taxon>Methanobacteriati</taxon>
        <taxon>Methanobacteriota</taxon>
        <taxon>Stenosarchaea group</taxon>
        <taxon>Halobacteria</taxon>
        <taxon>Halobacteriales</taxon>
        <taxon>Natronomonadaceae</taxon>
        <taxon>Natronomonas</taxon>
    </lineage>
</organism>
<gene>
    <name evidence="8" type="primary">ccdA</name>
    <name evidence="8" type="ordered locus">NP_2040A</name>
</gene>
<feature type="transmembrane region" description="Helical" evidence="6">
    <location>
        <begin position="124"/>
        <end position="146"/>
    </location>
</feature>
<proteinExistence type="inferred from homology"/>
<keyword evidence="3 6" id="KW-0812">Transmembrane</keyword>
<comment type="subcellular location">
    <subcellularLocation>
        <location evidence="1">Membrane</location>
        <topology evidence="1">Multi-pass membrane protein</topology>
    </subcellularLocation>
</comment>
<dbReference type="KEGG" id="nph:NP_2040A"/>
<feature type="domain" description="Cytochrome C biogenesis protein transmembrane" evidence="7">
    <location>
        <begin position="5"/>
        <end position="178"/>
    </location>
</feature>
<protein>
    <submittedName>
        <fullName evidence="8">Cytochrome c-type biogenesis protein CcdA</fullName>
    </submittedName>
</protein>
<evidence type="ECO:0000313" key="9">
    <source>
        <dbReference type="Proteomes" id="UP000002698"/>
    </source>
</evidence>
<evidence type="ECO:0000256" key="6">
    <source>
        <dbReference type="SAM" id="Phobius"/>
    </source>
</evidence>
<dbReference type="PANTHER" id="PTHR31272">
    <property type="entry name" value="CYTOCHROME C-TYPE BIOGENESIS PROTEIN HI_1454-RELATED"/>
    <property type="match status" value="1"/>
</dbReference>
<accession>A0A1U7EVN8</accession>
<sequence length="225" mass="22922">MEVPTLSVVFIAGVATILTPCCLPLLPPLLSGSVGHRLRPIAIVAGSLVSFTALGVVVGTLGSFSPDSLRTPAFLAIVAFGAVMVDDDLNRIYSTYASRLSGWLTGSFSTLDADRRPLASAFSLGTLLGVIWLPCVGPVLGAVLAYAATTGAAAESGLLLFVYGTGFAVPLLGVAYGGKIAGRSVVSRLGAVGGTETLRRIAGGILLVTGVALLFDFDRVLLSAL</sequence>
<keyword evidence="9" id="KW-1185">Reference proteome</keyword>
<dbReference type="AlphaFoldDB" id="A0A1U7EVN8"/>
<dbReference type="EnsemblBacteria" id="CAI49111">
    <property type="protein sequence ID" value="CAI49111"/>
    <property type="gene ID" value="NP_2040A"/>
</dbReference>
<dbReference type="InterPro" id="IPR003834">
    <property type="entry name" value="Cyt_c_assmbl_TM_dom"/>
</dbReference>
<name>A0A1U7EVN8_NATPD</name>
<evidence type="ECO:0000256" key="2">
    <source>
        <dbReference type="ARBA" id="ARBA00006143"/>
    </source>
</evidence>
<feature type="transmembrane region" description="Helical" evidence="6">
    <location>
        <begin position="6"/>
        <end position="26"/>
    </location>
</feature>
<evidence type="ECO:0000256" key="1">
    <source>
        <dbReference type="ARBA" id="ARBA00004141"/>
    </source>
</evidence>
<keyword evidence="5 6" id="KW-0472">Membrane</keyword>
<dbReference type="PANTHER" id="PTHR31272:SF9">
    <property type="entry name" value="BLL1027 PROTEIN"/>
    <property type="match status" value="1"/>
</dbReference>
<dbReference type="EMBL" id="CR936257">
    <property type="protein sequence ID" value="CAI49111.1"/>
    <property type="molecule type" value="Genomic_DNA"/>
</dbReference>
<dbReference type="GO" id="GO:0017004">
    <property type="term" value="P:cytochrome complex assembly"/>
    <property type="evidence" value="ECO:0007669"/>
    <property type="project" value="InterPro"/>
</dbReference>
<evidence type="ECO:0000256" key="4">
    <source>
        <dbReference type="ARBA" id="ARBA00022989"/>
    </source>
</evidence>
<dbReference type="STRING" id="348780.NP_2040A"/>
<dbReference type="OrthoDB" id="115386at2157"/>
<evidence type="ECO:0000313" key="8">
    <source>
        <dbReference type="EMBL" id="CAI49111.1"/>
    </source>
</evidence>
<evidence type="ECO:0000256" key="5">
    <source>
        <dbReference type="ARBA" id="ARBA00023136"/>
    </source>
</evidence>
<dbReference type="Proteomes" id="UP000002698">
    <property type="component" value="Chromosome"/>
</dbReference>
<dbReference type="eggNOG" id="arCOG02398">
    <property type="taxonomic scope" value="Archaea"/>
</dbReference>
<keyword evidence="4 6" id="KW-1133">Transmembrane helix</keyword>
<evidence type="ECO:0000259" key="7">
    <source>
        <dbReference type="Pfam" id="PF02683"/>
    </source>
</evidence>
<reference evidence="8 9" key="1">
    <citation type="journal article" date="2005" name="Genome Res.">
        <title>Living with two extremes: conclusions from the genome sequence of Natronomonas pharaonis.</title>
        <authorList>
            <person name="Falb M."/>
            <person name="Pfeiffer F."/>
            <person name="Palm P."/>
            <person name="Rodewald K."/>
            <person name="Hickmann V."/>
            <person name="Tittor J."/>
            <person name="Oesterhelt D."/>
        </authorList>
    </citation>
    <scope>NUCLEOTIDE SEQUENCE [LARGE SCALE GENOMIC DNA]</scope>
    <source>
        <strain evidence="9">ATCC 35678 / DSM 2160 / CIP 103997 / JCM 8858 / NBRC 14720 / NCIMB 2260 / Gabara</strain>
    </source>
</reference>
<dbReference type="GO" id="GO:0016020">
    <property type="term" value="C:membrane"/>
    <property type="evidence" value="ECO:0007669"/>
    <property type="project" value="UniProtKB-SubCell"/>
</dbReference>
<feature type="transmembrane region" description="Helical" evidence="6">
    <location>
        <begin position="38"/>
        <end position="62"/>
    </location>
</feature>
<dbReference type="HOGENOM" id="CLU_053225_4_1_2"/>
<feature type="transmembrane region" description="Helical" evidence="6">
    <location>
        <begin position="158"/>
        <end position="176"/>
    </location>
</feature>
<feature type="transmembrane region" description="Helical" evidence="6">
    <location>
        <begin position="197"/>
        <end position="215"/>
    </location>
</feature>
<dbReference type="RefSeq" id="WP_011322740.1">
    <property type="nucleotide sequence ID" value="NC_007426.1"/>
</dbReference>
<dbReference type="Pfam" id="PF02683">
    <property type="entry name" value="DsbD_TM"/>
    <property type="match status" value="1"/>
</dbReference>